<dbReference type="Proteomes" id="UP001153069">
    <property type="component" value="Unassembled WGS sequence"/>
</dbReference>
<dbReference type="InterPro" id="IPR003710">
    <property type="entry name" value="ApbA"/>
</dbReference>
<dbReference type="FunFam" id="1.10.1040.10:FF:000017">
    <property type="entry name" value="2-dehydropantoate 2-reductase"/>
    <property type="match status" value="1"/>
</dbReference>
<dbReference type="InterPro" id="IPR036291">
    <property type="entry name" value="NAD(P)-bd_dom_sf"/>
</dbReference>
<proteinExistence type="inferred from homology"/>
<feature type="chain" id="PRO_5040134187" evidence="4">
    <location>
        <begin position="25"/>
        <end position="388"/>
    </location>
</feature>
<dbReference type="InterPro" id="IPR013752">
    <property type="entry name" value="KPA_reductase"/>
</dbReference>
<dbReference type="SUPFAM" id="SSF51735">
    <property type="entry name" value="NAD(P)-binding Rossmann-fold domains"/>
    <property type="match status" value="1"/>
</dbReference>
<evidence type="ECO:0000256" key="2">
    <source>
        <dbReference type="ARBA" id="ARBA00022857"/>
    </source>
</evidence>
<dbReference type="Pfam" id="PF02558">
    <property type="entry name" value="ApbA"/>
    <property type="match status" value="1"/>
</dbReference>
<dbReference type="InterPro" id="IPR051402">
    <property type="entry name" value="KPR-Related"/>
</dbReference>
<evidence type="ECO:0000313" key="7">
    <source>
        <dbReference type="EMBL" id="CAB9514367.1"/>
    </source>
</evidence>
<evidence type="ECO:0000256" key="1">
    <source>
        <dbReference type="ARBA" id="ARBA00007870"/>
    </source>
</evidence>
<feature type="domain" description="Ketopantoate reductase C-terminal" evidence="6">
    <location>
        <begin position="254"/>
        <end position="379"/>
    </location>
</feature>
<reference evidence="7" key="1">
    <citation type="submission" date="2020-06" db="EMBL/GenBank/DDBJ databases">
        <authorList>
            <consortium name="Plant Systems Biology data submission"/>
        </authorList>
    </citation>
    <scope>NUCLEOTIDE SEQUENCE</scope>
    <source>
        <strain evidence="7">D6</strain>
    </source>
</reference>
<dbReference type="InterPro" id="IPR013328">
    <property type="entry name" value="6PGD_dom2"/>
</dbReference>
<organism evidence="7 8">
    <name type="scientific">Seminavis robusta</name>
    <dbReference type="NCBI Taxonomy" id="568900"/>
    <lineage>
        <taxon>Eukaryota</taxon>
        <taxon>Sar</taxon>
        <taxon>Stramenopiles</taxon>
        <taxon>Ochrophyta</taxon>
        <taxon>Bacillariophyta</taxon>
        <taxon>Bacillariophyceae</taxon>
        <taxon>Bacillariophycidae</taxon>
        <taxon>Naviculales</taxon>
        <taxon>Naviculaceae</taxon>
        <taxon>Seminavis</taxon>
    </lineage>
</organism>
<dbReference type="PANTHER" id="PTHR21708:SF26">
    <property type="entry name" value="2-DEHYDROPANTOATE 2-REDUCTASE"/>
    <property type="match status" value="1"/>
</dbReference>
<dbReference type="AlphaFoldDB" id="A0A9N8E4H6"/>
<dbReference type="InterPro" id="IPR013332">
    <property type="entry name" value="KPR_N"/>
</dbReference>
<keyword evidence="3" id="KW-0560">Oxidoreductase</keyword>
<evidence type="ECO:0000256" key="4">
    <source>
        <dbReference type="SAM" id="SignalP"/>
    </source>
</evidence>
<dbReference type="SUPFAM" id="SSF48179">
    <property type="entry name" value="6-phosphogluconate dehydrogenase C-terminal domain-like"/>
    <property type="match status" value="1"/>
</dbReference>
<evidence type="ECO:0000256" key="3">
    <source>
        <dbReference type="ARBA" id="ARBA00023002"/>
    </source>
</evidence>
<dbReference type="InterPro" id="IPR008927">
    <property type="entry name" value="6-PGluconate_DH-like_C_sf"/>
</dbReference>
<protein>
    <submittedName>
        <fullName evidence="7">Catalyzes the NADPH-dependent reduction of ketopantoate into pantoic acid By similarity</fullName>
    </submittedName>
</protein>
<keyword evidence="8" id="KW-1185">Reference proteome</keyword>
<dbReference type="Pfam" id="PF08546">
    <property type="entry name" value="ApbA_C"/>
    <property type="match status" value="1"/>
</dbReference>
<name>A0A9N8E4H6_9STRA</name>
<evidence type="ECO:0000313" key="8">
    <source>
        <dbReference type="Proteomes" id="UP001153069"/>
    </source>
</evidence>
<sequence>MMSLTLLLSYTSLVFLLNIRCGSSFVVDFHQRPRNYHILGSKNDGGNNNDLPTVAIVGSGAVGGYYGARLWETGAYSVKFQMRGENYQASVQNGFNVTSVLGNIYIPPESLQAYESTDEIGPVDWVIVALKSTAVDAIPDLIYPLLQPSTRVLAIMNGMIEDDLLQQLKKRASEDDDDTNEGTIQCCGAIYGGMALVCSNRITPGHVDHSYAGLLSGGVAAYNPDQTNPQENEEAFNQLWEPTSIDTAYEPSLLRGRWKKMVWNLPFNGISVALGGVTVDKIVTDPGLRRLAYTVMDETIAAANADLVKHGEQDFLGEKEKKQMMDLSDAMGPYRTSTMIDFTERNSMEVRYLFRKPVERANKLNVPVPHLETLVTQIEFFQKQYNLF</sequence>
<evidence type="ECO:0000259" key="5">
    <source>
        <dbReference type="Pfam" id="PF02558"/>
    </source>
</evidence>
<dbReference type="EMBL" id="CAICTM010000648">
    <property type="protein sequence ID" value="CAB9514367.1"/>
    <property type="molecule type" value="Genomic_DNA"/>
</dbReference>
<keyword evidence="4" id="KW-0732">Signal</keyword>
<dbReference type="OrthoDB" id="3609at2759"/>
<comment type="similarity">
    <text evidence="1">Belongs to the ketopantoate reductase family.</text>
</comment>
<keyword evidence="2" id="KW-0521">NADP</keyword>
<feature type="signal peptide" evidence="4">
    <location>
        <begin position="1"/>
        <end position="24"/>
    </location>
</feature>
<dbReference type="NCBIfam" id="TIGR00745">
    <property type="entry name" value="apbA_panE"/>
    <property type="match status" value="1"/>
</dbReference>
<gene>
    <name evidence="7" type="ORF">SEMRO_649_G181250.1</name>
</gene>
<accession>A0A9N8E4H6</accession>
<dbReference type="GO" id="GO:0008677">
    <property type="term" value="F:2-dehydropantoate 2-reductase activity"/>
    <property type="evidence" value="ECO:0007669"/>
    <property type="project" value="InterPro"/>
</dbReference>
<dbReference type="GO" id="GO:0015940">
    <property type="term" value="P:pantothenate biosynthetic process"/>
    <property type="evidence" value="ECO:0007669"/>
    <property type="project" value="InterPro"/>
</dbReference>
<dbReference type="Gene3D" id="1.10.1040.10">
    <property type="entry name" value="N-(1-d-carboxylethyl)-l-norvaline Dehydrogenase, domain 2"/>
    <property type="match status" value="1"/>
</dbReference>
<feature type="domain" description="Ketopantoate reductase N-terminal" evidence="5">
    <location>
        <begin position="54"/>
        <end position="212"/>
    </location>
</feature>
<dbReference type="Gene3D" id="3.40.50.720">
    <property type="entry name" value="NAD(P)-binding Rossmann-like Domain"/>
    <property type="match status" value="1"/>
</dbReference>
<dbReference type="PANTHER" id="PTHR21708">
    <property type="entry name" value="PROBABLE 2-DEHYDROPANTOATE 2-REDUCTASE"/>
    <property type="match status" value="1"/>
</dbReference>
<dbReference type="GO" id="GO:0005737">
    <property type="term" value="C:cytoplasm"/>
    <property type="evidence" value="ECO:0007669"/>
    <property type="project" value="TreeGrafter"/>
</dbReference>
<comment type="caution">
    <text evidence="7">The sequence shown here is derived from an EMBL/GenBank/DDBJ whole genome shotgun (WGS) entry which is preliminary data.</text>
</comment>
<evidence type="ECO:0000259" key="6">
    <source>
        <dbReference type="Pfam" id="PF08546"/>
    </source>
</evidence>